<accession>A0AA97FBI9</accession>
<evidence type="ECO:0000313" key="2">
    <source>
        <dbReference type="EMBL" id="WOF16370.1"/>
    </source>
</evidence>
<evidence type="ECO:0000256" key="1">
    <source>
        <dbReference type="SAM" id="Phobius"/>
    </source>
</evidence>
<dbReference type="NCBIfam" id="TIGR01300">
    <property type="entry name" value="CPA3_mnhG_phaG"/>
    <property type="match status" value="1"/>
</dbReference>
<dbReference type="NCBIfam" id="NF009312">
    <property type="entry name" value="PRK12672.1"/>
    <property type="match status" value="1"/>
</dbReference>
<dbReference type="Proteomes" id="UP001301797">
    <property type="component" value="Chromosome"/>
</dbReference>
<dbReference type="Pfam" id="PF03334">
    <property type="entry name" value="PhaG_MnhG_YufB"/>
    <property type="match status" value="1"/>
</dbReference>
<dbReference type="AlphaFoldDB" id="A0AA97FBI9"/>
<feature type="transmembrane region" description="Helical" evidence="1">
    <location>
        <begin position="6"/>
        <end position="29"/>
    </location>
</feature>
<gene>
    <name evidence="2" type="ORF">F1737_06445</name>
</gene>
<dbReference type="GO" id="GO:0015385">
    <property type="term" value="F:sodium:proton antiporter activity"/>
    <property type="evidence" value="ECO:0007669"/>
    <property type="project" value="TreeGrafter"/>
</dbReference>
<sequence length="117" mass="12631">MLSDTLIFILIAIGVIFNALGIVGILRFPDVYTRLHAETKMTTFGTIFLCLAVFLYCLLNYLSSGDGQYIDLGISTAVVLVALAFTNATGSHAIARAAYKSGQKPENAVVDRLEAKK</sequence>
<keyword evidence="1" id="KW-1133">Transmembrane helix</keyword>
<evidence type="ECO:0000313" key="3">
    <source>
        <dbReference type="Proteomes" id="UP001301797"/>
    </source>
</evidence>
<feature type="transmembrane region" description="Helical" evidence="1">
    <location>
        <begin position="41"/>
        <end position="62"/>
    </location>
</feature>
<proteinExistence type="predicted"/>
<dbReference type="PANTHER" id="PTHR34703:SF1">
    <property type="entry name" value="ANTIPORTER SUBUNIT MNHG2-RELATED"/>
    <property type="match status" value="1"/>
</dbReference>
<reference evidence="2 3" key="1">
    <citation type="submission" date="2019-09" db="EMBL/GenBank/DDBJ databases">
        <title>The complete genome of Methanoplanus sp. FWC-SCC4.</title>
        <authorList>
            <person name="Chen S.-C."/>
            <person name="Zhou Y.-Z."/>
            <person name="Lai M.-C."/>
        </authorList>
    </citation>
    <scope>NUCLEOTIDE SEQUENCE [LARGE SCALE GENOMIC DNA]</scope>
    <source>
        <strain evidence="2 3">FWC-SCC4</strain>
    </source>
</reference>
<feature type="transmembrane region" description="Helical" evidence="1">
    <location>
        <begin position="74"/>
        <end position="95"/>
    </location>
</feature>
<name>A0AA97FBI9_9EURY</name>
<keyword evidence="1" id="KW-0812">Transmembrane</keyword>
<protein>
    <submittedName>
        <fullName evidence="2">Cation:proton antiporter</fullName>
    </submittedName>
</protein>
<dbReference type="InterPro" id="IPR005133">
    <property type="entry name" value="PhaG_MnhG_YufB"/>
</dbReference>
<dbReference type="GeneID" id="85229791"/>
<keyword evidence="1" id="KW-0472">Membrane</keyword>
<organism evidence="2 3">
    <name type="scientific">Methanochimaera problematica</name>
    <dbReference type="NCBI Taxonomy" id="2609417"/>
    <lineage>
        <taxon>Archaea</taxon>
        <taxon>Methanobacteriati</taxon>
        <taxon>Methanobacteriota</taxon>
        <taxon>Stenosarchaea group</taxon>
        <taxon>Methanomicrobia</taxon>
        <taxon>Methanomicrobiales</taxon>
        <taxon>Methanomicrobiaceae</taxon>
        <taxon>Methanochimaera</taxon>
    </lineage>
</organism>
<dbReference type="RefSeq" id="WP_317135783.1">
    <property type="nucleotide sequence ID" value="NZ_CP043875.1"/>
</dbReference>
<dbReference type="PANTHER" id="PTHR34703">
    <property type="entry name" value="ANTIPORTER SUBUNIT MNHG2-RELATED"/>
    <property type="match status" value="1"/>
</dbReference>
<keyword evidence="3" id="KW-1185">Reference proteome</keyword>
<dbReference type="EMBL" id="CP043875">
    <property type="protein sequence ID" value="WOF16370.1"/>
    <property type="molecule type" value="Genomic_DNA"/>
</dbReference>
<dbReference type="KEGG" id="mefw:F1737_06445"/>